<keyword evidence="5 8" id="KW-0812">Transmembrane</keyword>
<evidence type="ECO:0000256" key="5">
    <source>
        <dbReference type="ARBA" id="ARBA00022692"/>
    </source>
</evidence>
<keyword evidence="4 8" id="KW-1003">Cell membrane</keyword>
<evidence type="ECO:0000313" key="10">
    <source>
        <dbReference type="Proteomes" id="UP000537141"/>
    </source>
</evidence>
<protein>
    <recommendedName>
        <fullName evidence="8">Probable membrane transporter protein</fullName>
    </recommendedName>
</protein>
<comment type="caution">
    <text evidence="9">The sequence shown here is derived from an EMBL/GenBank/DDBJ whole genome shotgun (WGS) entry which is preliminary data.</text>
</comment>
<dbReference type="Proteomes" id="UP000537141">
    <property type="component" value="Unassembled WGS sequence"/>
</dbReference>
<keyword evidence="3" id="KW-0813">Transport</keyword>
<keyword evidence="7 8" id="KW-0472">Membrane</keyword>
<keyword evidence="10" id="KW-1185">Reference proteome</keyword>
<dbReference type="InterPro" id="IPR002781">
    <property type="entry name" value="TM_pro_TauE-like"/>
</dbReference>
<feature type="transmembrane region" description="Helical" evidence="8">
    <location>
        <begin position="187"/>
        <end position="211"/>
    </location>
</feature>
<gene>
    <name evidence="9" type="ORF">HNQ55_002915</name>
</gene>
<dbReference type="InterPro" id="IPR052017">
    <property type="entry name" value="TSUP"/>
</dbReference>
<dbReference type="AlphaFoldDB" id="A0A7X0NJD4"/>
<feature type="transmembrane region" description="Helical" evidence="8">
    <location>
        <begin position="40"/>
        <end position="59"/>
    </location>
</feature>
<feature type="transmembrane region" description="Helical" evidence="8">
    <location>
        <begin position="71"/>
        <end position="90"/>
    </location>
</feature>
<dbReference type="Pfam" id="PF01925">
    <property type="entry name" value="TauE"/>
    <property type="match status" value="1"/>
</dbReference>
<feature type="transmembrane region" description="Helical" evidence="8">
    <location>
        <begin position="96"/>
        <end position="116"/>
    </location>
</feature>
<dbReference type="PANTHER" id="PTHR30269">
    <property type="entry name" value="TRANSMEMBRANE PROTEIN YFCA"/>
    <property type="match status" value="1"/>
</dbReference>
<reference evidence="9 10" key="1">
    <citation type="submission" date="2020-08" db="EMBL/GenBank/DDBJ databases">
        <title>Genomic Encyclopedia of Type Strains, Phase IV (KMG-IV): sequencing the most valuable type-strain genomes for metagenomic binning, comparative biology and taxonomic classification.</title>
        <authorList>
            <person name="Goeker M."/>
        </authorList>
    </citation>
    <scope>NUCLEOTIDE SEQUENCE [LARGE SCALE GENOMIC DNA]</scope>
    <source>
        <strain evidence="9 10">DSM 26287</strain>
    </source>
</reference>
<evidence type="ECO:0000256" key="4">
    <source>
        <dbReference type="ARBA" id="ARBA00022475"/>
    </source>
</evidence>
<comment type="similarity">
    <text evidence="2 8">Belongs to the 4-toluene sulfonate uptake permease (TSUP) (TC 2.A.102) family.</text>
</comment>
<dbReference type="EMBL" id="JACHHU010000028">
    <property type="protein sequence ID" value="MBB6544386.1"/>
    <property type="molecule type" value="Genomic_DNA"/>
</dbReference>
<evidence type="ECO:0000256" key="2">
    <source>
        <dbReference type="ARBA" id="ARBA00009142"/>
    </source>
</evidence>
<dbReference type="PANTHER" id="PTHR30269:SF37">
    <property type="entry name" value="MEMBRANE TRANSPORTER PROTEIN"/>
    <property type="match status" value="1"/>
</dbReference>
<evidence type="ECO:0000313" key="9">
    <source>
        <dbReference type="EMBL" id="MBB6544386.1"/>
    </source>
</evidence>
<evidence type="ECO:0000256" key="7">
    <source>
        <dbReference type="ARBA" id="ARBA00023136"/>
    </source>
</evidence>
<evidence type="ECO:0000256" key="3">
    <source>
        <dbReference type="ARBA" id="ARBA00022448"/>
    </source>
</evidence>
<evidence type="ECO:0000256" key="1">
    <source>
        <dbReference type="ARBA" id="ARBA00004651"/>
    </source>
</evidence>
<evidence type="ECO:0000256" key="8">
    <source>
        <dbReference type="RuleBase" id="RU363041"/>
    </source>
</evidence>
<comment type="subcellular location">
    <subcellularLocation>
        <location evidence="1 8">Cell membrane</location>
        <topology evidence="1 8">Multi-pass membrane protein</topology>
    </subcellularLocation>
</comment>
<organism evidence="9 10">
    <name type="scientific">Thalassotalea piscium</name>
    <dbReference type="NCBI Taxonomy" id="1230533"/>
    <lineage>
        <taxon>Bacteria</taxon>
        <taxon>Pseudomonadati</taxon>
        <taxon>Pseudomonadota</taxon>
        <taxon>Gammaproteobacteria</taxon>
        <taxon>Alteromonadales</taxon>
        <taxon>Colwelliaceae</taxon>
        <taxon>Thalassotalea</taxon>
    </lineage>
</organism>
<feature type="transmembrane region" description="Helical" evidence="8">
    <location>
        <begin position="223"/>
        <end position="241"/>
    </location>
</feature>
<keyword evidence="6 8" id="KW-1133">Transmembrane helix</keyword>
<evidence type="ECO:0000256" key="6">
    <source>
        <dbReference type="ARBA" id="ARBA00022989"/>
    </source>
</evidence>
<proteinExistence type="inferred from homology"/>
<feature type="transmembrane region" description="Helical" evidence="8">
    <location>
        <begin position="152"/>
        <end position="175"/>
    </location>
</feature>
<dbReference type="GO" id="GO:0005886">
    <property type="term" value="C:plasma membrane"/>
    <property type="evidence" value="ECO:0007669"/>
    <property type="project" value="UniProtKB-SubCell"/>
</dbReference>
<name>A0A7X0NJD4_9GAMM</name>
<sequence>MDAVTIILIALVVVLIGISKSAFAGALGVFAVPLLMLKLPATQAIALMLPLLIIGDVLTVKSFWRKWDKQLLFTLIPGAAIGVLTAYLIIESINPDHLRLLVAVICIVFSLKNLLFKQTTITFINNKIGALVMSMFSGITSSLVHAGGPPIIIYFSAIGLKPSKFVATAGIFFAVMNVFKLVGAVSFGLLTSTTALTALMFLPLALVGNWIGVKINSTIDKQLFLNIMNYLLLVLGVWLLIN</sequence>
<dbReference type="RefSeq" id="WP_184425452.1">
    <property type="nucleotide sequence ID" value="NZ_AP027362.1"/>
</dbReference>
<accession>A0A7X0NJD4</accession>
<feature type="transmembrane region" description="Helical" evidence="8">
    <location>
        <begin position="128"/>
        <end position="146"/>
    </location>
</feature>